<accession>A0AAN7CTL7</accession>
<dbReference type="EMBL" id="MU857641">
    <property type="protein sequence ID" value="KAK4248173.1"/>
    <property type="molecule type" value="Genomic_DNA"/>
</dbReference>
<protein>
    <submittedName>
        <fullName evidence="1">Uncharacterized protein</fullName>
    </submittedName>
</protein>
<keyword evidence="2" id="KW-1185">Reference proteome</keyword>
<name>A0AAN7CTL7_9PEZI</name>
<reference evidence="1" key="1">
    <citation type="journal article" date="2023" name="Mol. Phylogenet. Evol.">
        <title>Genome-scale phylogeny and comparative genomics of the fungal order Sordariales.</title>
        <authorList>
            <person name="Hensen N."/>
            <person name="Bonometti L."/>
            <person name="Westerberg I."/>
            <person name="Brannstrom I.O."/>
            <person name="Guillou S."/>
            <person name="Cros-Aarteil S."/>
            <person name="Calhoun S."/>
            <person name="Haridas S."/>
            <person name="Kuo A."/>
            <person name="Mondo S."/>
            <person name="Pangilinan J."/>
            <person name="Riley R."/>
            <person name="LaButti K."/>
            <person name="Andreopoulos B."/>
            <person name="Lipzen A."/>
            <person name="Chen C."/>
            <person name="Yan M."/>
            <person name="Daum C."/>
            <person name="Ng V."/>
            <person name="Clum A."/>
            <person name="Steindorff A."/>
            <person name="Ohm R.A."/>
            <person name="Martin F."/>
            <person name="Silar P."/>
            <person name="Natvig D.O."/>
            <person name="Lalanne C."/>
            <person name="Gautier V."/>
            <person name="Ament-Velasquez S.L."/>
            <person name="Kruys A."/>
            <person name="Hutchinson M.I."/>
            <person name="Powell A.J."/>
            <person name="Barry K."/>
            <person name="Miller A.N."/>
            <person name="Grigoriev I.V."/>
            <person name="Debuchy R."/>
            <person name="Gladieux P."/>
            <person name="Hiltunen Thoren M."/>
            <person name="Johannesson H."/>
        </authorList>
    </citation>
    <scope>NUCLEOTIDE SEQUENCE</scope>
    <source>
        <strain evidence="1">CBS 359.72</strain>
    </source>
</reference>
<gene>
    <name evidence="1" type="ORF">C7999DRAFT_31367</name>
</gene>
<reference evidence="1" key="2">
    <citation type="submission" date="2023-05" db="EMBL/GenBank/DDBJ databases">
        <authorList>
            <consortium name="Lawrence Berkeley National Laboratory"/>
            <person name="Steindorff A."/>
            <person name="Hensen N."/>
            <person name="Bonometti L."/>
            <person name="Westerberg I."/>
            <person name="Brannstrom I.O."/>
            <person name="Guillou S."/>
            <person name="Cros-Aarteil S."/>
            <person name="Calhoun S."/>
            <person name="Haridas S."/>
            <person name="Kuo A."/>
            <person name="Mondo S."/>
            <person name="Pangilinan J."/>
            <person name="Riley R."/>
            <person name="Labutti K."/>
            <person name="Andreopoulos B."/>
            <person name="Lipzen A."/>
            <person name="Chen C."/>
            <person name="Yanf M."/>
            <person name="Daum C."/>
            <person name="Ng V."/>
            <person name="Clum A."/>
            <person name="Ohm R."/>
            <person name="Martin F."/>
            <person name="Silar P."/>
            <person name="Natvig D."/>
            <person name="Lalanne C."/>
            <person name="Gautier V."/>
            <person name="Ament-Velasquez S.L."/>
            <person name="Kruys A."/>
            <person name="Hutchinson M.I."/>
            <person name="Powell A.J."/>
            <person name="Barry K."/>
            <person name="Miller A.N."/>
            <person name="Grigoriev I.V."/>
            <person name="Debuchy R."/>
            <person name="Gladieux P."/>
            <person name="Thoren M.H."/>
            <person name="Johannesson H."/>
        </authorList>
    </citation>
    <scope>NUCLEOTIDE SEQUENCE</scope>
    <source>
        <strain evidence="1">CBS 359.72</strain>
    </source>
</reference>
<evidence type="ECO:0000313" key="1">
    <source>
        <dbReference type="EMBL" id="KAK4248173.1"/>
    </source>
</evidence>
<comment type="caution">
    <text evidence="1">The sequence shown here is derived from an EMBL/GenBank/DDBJ whole genome shotgun (WGS) entry which is preliminary data.</text>
</comment>
<sequence>MKKTISTVYPYLQTADRTRSSLADLPLETILDILDALFAPRQLIIIDIFGHNTRKRGEYDMEGKVSSQTRVILRTPPLHITATTCRLFQYMYRRSRPTVWGKHLYLGRAYHVNLEHDIFYVRVHQETNYAEWDRAGNPHLDPLFMILDGIRNLATSVDYIFPGLGLFYLLHLNPLGKVLNVLVPVSELEKNVDPASGELQLSLVLVPIGDRHMIQTSFWTYQEEWGYFKDWSEDQLRQRFLHNRPSSEEERQRWERTWRLCPAPELKAYLVDERRLNDPVVSGFKDCFAHKDIF</sequence>
<proteinExistence type="predicted"/>
<evidence type="ECO:0000313" key="2">
    <source>
        <dbReference type="Proteomes" id="UP001303647"/>
    </source>
</evidence>
<organism evidence="1 2">
    <name type="scientific">Corynascus novoguineensis</name>
    <dbReference type="NCBI Taxonomy" id="1126955"/>
    <lineage>
        <taxon>Eukaryota</taxon>
        <taxon>Fungi</taxon>
        <taxon>Dikarya</taxon>
        <taxon>Ascomycota</taxon>
        <taxon>Pezizomycotina</taxon>
        <taxon>Sordariomycetes</taxon>
        <taxon>Sordariomycetidae</taxon>
        <taxon>Sordariales</taxon>
        <taxon>Chaetomiaceae</taxon>
        <taxon>Corynascus</taxon>
    </lineage>
</organism>
<dbReference type="Proteomes" id="UP001303647">
    <property type="component" value="Unassembled WGS sequence"/>
</dbReference>
<dbReference type="AlphaFoldDB" id="A0AAN7CTL7"/>